<sequence>MQLRGIVMKAELREDPQGSDRIEMVLWAQGVGPDRPRSVVVPYELLLADPSLDPDAVRGRGFQAVVEQGGDGRWIVREIGFAAGRALRPDGP</sequence>
<dbReference type="OrthoDB" id="286700at2"/>
<evidence type="ECO:0000313" key="1">
    <source>
        <dbReference type="EMBL" id="QEH38332.1"/>
    </source>
</evidence>
<dbReference type="EMBL" id="CP042997">
    <property type="protein sequence ID" value="QEH38332.1"/>
    <property type="molecule type" value="Genomic_DNA"/>
</dbReference>
<dbReference type="KEGG" id="agv:OJF2_69330"/>
<proteinExistence type="predicted"/>
<protein>
    <submittedName>
        <fullName evidence="1">Uncharacterized protein</fullName>
    </submittedName>
</protein>
<accession>A0A5B9WCN4</accession>
<dbReference type="RefSeq" id="WP_148597783.1">
    <property type="nucleotide sequence ID" value="NZ_CP042997.1"/>
</dbReference>
<reference evidence="1 2" key="1">
    <citation type="submission" date="2019-08" db="EMBL/GenBank/DDBJ databases">
        <title>Deep-cultivation of Planctomycetes and their phenomic and genomic characterization uncovers novel biology.</title>
        <authorList>
            <person name="Wiegand S."/>
            <person name="Jogler M."/>
            <person name="Boedeker C."/>
            <person name="Pinto D."/>
            <person name="Vollmers J."/>
            <person name="Rivas-Marin E."/>
            <person name="Kohn T."/>
            <person name="Peeters S.H."/>
            <person name="Heuer A."/>
            <person name="Rast P."/>
            <person name="Oberbeckmann S."/>
            <person name="Bunk B."/>
            <person name="Jeske O."/>
            <person name="Meyerdierks A."/>
            <person name="Storesund J.E."/>
            <person name="Kallscheuer N."/>
            <person name="Luecker S."/>
            <person name="Lage O.M."/>
            <person name="Pohl T."/>
            <person name="Merkel B.J."/>
            <person name="Hornburger P."/>
            <person name="Mueller R.-W."/>
            <person name="Bruemmer F."/>
            <person name="Labrenz M."/>
            <person name="Spormann A.M."/>
            <person name="Op den Camp H."/>
            <person name="Overmann J."/>
            <person name="Amann R."/>
            <person name="Jetten M.S.M."/>
            <person name="Mascher T."/>
            <person name="Medema M.H."/>
            <person name="Devos D.P."/>
            <person name="Kaster A.-K."/>
            <person name="Ovreas L."/>
            <person name="Rohde M."/>
            <person name="Galperin M.Y."/>
            <person name="Jogler C."/>
        </authorList>
    </citation>
    <scope>NUCLEOTIDE SEQUENCE [LARGE SCALE GENOMIC DNA]</scope>
    <source>
        <strain evidence="1 2">OJF2</strain>
    </source>
</reference>
<dbReference type="Proteomes" id="UP000324233">
    <property type="component" value="Chromosome"/>
</dbReference>
<organism evidence="1 2">
    <name type="scientific">Aquisphaera giovannonii</name>
    <dbReference type="NCBI Taxonomy" id="406548"/>
    <lineage>
        <taxon>Bacteria</taxon>
        <taxon>Pseudomonadati</taxon>
        <taxon>Planctomycetota</taxon>
        <taxon>Planctomycetia</taxon>
        <taxon>Isosphaerales</taxon>
        <taxon>Isosphaeraceae</taxon>
        <taxon>Aquisphaera</taxon>
    </lineage>
</organism>
<name>A0A5B9WCN4_9BACT</name>
<dbReference type="AlphaFoldDB" id="A0A5B9WCN4"/>
<gene>
    <name evidence="1" type="ORF">OJF2_69330</name>
</gene>
<keyword evidence="2" id="KW-1185">Reference proteome</keyword>
<evidence type="ECO:0000313" key="2">
    <source>
        <dbReference type="Proteomes" id="UP000324233"/>
    </source>
</evidence>